<feature type="transmembrane region" description="Helical" evidence="1">
    <location>
        <begin position="73"/>
        <end position="95"/>
    </location>
</feature>
<reference evidence="3" key="1">
    <citation type="submission" date="2021-05" db="EMBL/GenBank/DDBJ databases">
        <title>Comparative genomics of three Colletotrichum scovillei strains and genetic complementation revealed genes involved fungal growth and virulence on chili pepper.</title>
        <authorList>
            <person name="Hsieh D.-K."/>
            <person name="Chuang S.-C."/>
            <person name="Chen C.-Y."/>
            <person name="Chao Y.-T."/>
            <person name="Lu M.-Y.J."/>
            <person name="Lee M.-H."/>
            <person name="Shih M.-C."/>
        </authorList>
    </citation>
    <scope>NUCLEOTIDE SEQUENCE</scope>
    <source>
        <strain evidence="3">Coll-153</strain>
    </source>
</reference>
<evidence type="ECO:0000313" key="3">
    <source>
        <dbReference type="EMBL" id="KAG7043620.1"/>
    </source>
</evidence>
<keyword evidence="1" id="KW-0812">Transmembrane</keyword>
<name>A0A9P7QWT2_9PEZI</name>
<dbReference type="AlphaFoldDB" id="A0A9P7QWT2"/>
<keyword evidence="1" id="KW-0472">Membrane</keyword>
<dbReference type="Proteomes" id="UP000699042">
    <property type="component" value="Unassembled WGS sequence"/>
</dbReference>
<comment type="caution">
    <text evidence="3">The sequence shown here is derived from an EMBL/GenBank/DDBJ whole genome shotgun (WGS) entry which is preliminary data.</text>
</comment>
<sequence>RAGRGDPQRRTVGRRVFPFLFVFILEASIEELWEVQKQWQVDEKGLENKKGRDRIRRVWRRTHILYHRRHHDAYLLLAFSCFLFCFLFFTSTNLLRFIVQHSYHTAVLVSLPFFSLERALCQYIESLASENLGMANTPIQILALTVRGRAEGCCYLFARLP</sequence>
<organism evidence="3 4">
    <name type="scientific">Colletotrichum scovillei</name>
    <dbReference type="NCBI Taxonomy" id="1209932"/>
    <lineage>
        <taxon>Eukaryota</taxon>
        <taxon>Fungi</taxon>
        <taxon>Dikarya</taxon>
        <taxon>Ascomycota</taxon>
        <taxon>Pezizomycotina</taxon>
        <taxon>Sordariomycetes</taxon>
        <taxon>Hypocreomycetidae</taxon>
        <taxon>Glomerellales</taxon>
        <taxon>Glomerellaceae</taxon>
        <taxon>Colletotrichum</taxon>
        <taxon>Colletotrichum acutatum species complex</taxon>
    </lineage>
</organism>
<protein>
    <submittedName>
        <fullName evidence="3">Uncharacterized protein</fullName>
    </submittedName>
</protein>
<gene>
    <name evidence="3" type="ORF">JMJ77_003323</name>
</gene>
<proteinExistence type="predicted"/>
<feature type="chain" id="PRO_5040470497" evidence="2">
    <location>
        <begin position="28"/>
        <end position="161"/>
    </location>
</feature>
<evidence type="ECO:0000256" key="1">
    <source>
        <dbReference type="SAM" id="Phobius"/>
    </source>
</evidence>
<feature type="non-terminal residue" evidence="3">
    <location>
        <position position="1"/>
    </location>
</feature>
<evidence type="ECO:0000256" key="2">
    <source>
        <dbReference type="SAM" id="SignalP"/>
    </source>
</evidence>
<keyword evidence="4" id="KW-1185">Reference proteome</keyword>
<feature type="signal peptide" evidence="2">
    <location>
        <begin position="1"/>
        <end position="27"/>
    </location>
</feature>
<keyword evidence="1" id="KW-1133">Transmembrane helix</keyword>
<keyword evidence="2" id="KW-0732">Signal</keyword>
<evidence type="ECO:0000313" key="4">
    <source>
        <dbReference type="Proteomes" id="UP000699042"/>
    </source>
</evidence>
<dbReference type="EMBL" id="JAESDN010000012">
    <property type="protein sequence ID" value="KAG7043620.1"/>
    <property type="molecule type" value="Genomic_DNA"/>
</dbReference>
<accession>A0A9P7QWT2</accession>